<gene>
    <name evidence="5" type="ORF">GCM10009740_21240</name>
</gene>
<evidence type="ECO:0000259" key="4">
    <source>
        <dbReference type="Pfam" id="PF03328"/>
    </source>
</evidence>
<dbReference type="InterPro" id="IPR040442">
    <property type="entry name" value="Pyrv_kinase-like_dom_sf"/>
</dbReference>
<dbReference type="InterPro" id="IPR005000">
    <property type="entry name" value="Aldolase/citrate-lyase_domain"/>
</dbReference>
<evidence type="ECO:0000313" key="5">
    <source>
        <dbReference type="EMBL" id="GAA2031210.1"/>
    </source>
</evidence>
<dbReference type="Pfam" id="PF03328">
    <property type="entry name" value="HpcH_HpaI"/>
    <property type="match status" value="1"/>
</dbReference>
<keyword evidence="2" id="KW-0479">Metal-binding</keyword>
<evidence type="ECO:0000256" key="3">
    <source>
        <dbReference type="ARBA" id="ARBA00023239"/>
    </source>
</evidence>
<feature type="domain" description="HpcH/HpaI aldolase/citrate lyase" evidence="4">
    <location>
        <begin position="34"/>
        <end position="256"/>
    </location>
</feature>
<dbReference type="SUPFAM" id="SSF51621">
    <property type="entry name" value="Phosphoenolpyruvate/pyruvate domain"/>
    <property type="match status" value="1"/>
</dbReference>
<protein>
    <submittedName>
        <fullName evidence="5">Aldolase/citrate lyase family protein</fullName>
    </submittedName>
</protein>
<evidence type="ECO:0000256" key="1">
    <source>
        <dbReference type="ARBA" id="ARBA00005568"/>
    </source>
</evidence>
<evidence type="ECO:0000256" key="2">
    <source>
        <dbReference type="ARBA" id="ARBA00022723"/>
    </source>
</evidence>
<proteinExistence type="inferred from homology"/>
<dbReference type="InterPro" id="IPR015813">
    <property type="entry name" value="Pyrv/PenolPyrv_kinase-like_dom"/>
</dbReference>
<dbReference type="Proteomes" id="UP001501285">
    <property type="component" value="Unassembled WGS sequence"/>
</dbReference>
<dbReference type="InterPro" id="IPR050251">
    <property type="entry name" value="HpcH-HpaI_aldolase"/>
</dbReference>
<dbReference type="PANTHER" id="PTHR30502">
    <property type="entry name" value="2-KETO-3-DEOXY-L-RHAMNONATE ALDOLASE"/>
    <property type="match status" value="1"/>
</dbReference>
<comment type="similarity">
    <text evidence="1">Belongs to the HpcH/HpaI aldolase family.</text>
</comment>
<name>A0ABN2UEQ0_9MICO</name>
<dbReference type="Gene3D" id="3.20.20.60">
    <property type="entry name" value="Phosphoenolpyruvate-binding domains"/>
    <property type="match status" value="1"/>
</dbReference>
<accession>A0ABN2UEQ0</accession>
<reference evidence="5 6" key="1">
    <citation type="journal article" date="2019" name="Int. J. Syst. Evol. Microbiol.">
        <title>The Global Catalogue of Microorganisms (GCM) 10K type strain sequencing project: providing services to taxonomists for standard genome sequencing and annotation.</title>
        <authorList>
            <consortium name="The Broad Institute Genomics Platform"/>
            <consortium name="The Broad Institute Genome Sequencing Center for Infectious Disease"/>
            <person name="Wu L."/>
            <person name="Ma J."/>
        </authorList>
    </citation>
    <scope>NUCLEOTIDE SEQUENCE [LARGE SCALE GENOMIC DNA]</scope>
    <source>
        <strain evidence="5 6">JCM 14283</strain>
    </source>
</reference>
<dbReference type="GO" id="GO:0016829">
    <property type="term" value="F:lyase activity"/>
    <property type="evidence" value="ECO:0007669"/>
    <property type="project" value="UniProtKB-KW"/>
</dbReference>
<evidence type="ECO:0000313" key="6">
    <source>
        <dbReference type="Proteomes" id="UP001501285"/>
    </source>
</evidence>
<comment type="caution">
    <text evidence="5">The sequence shown here is derived from an EMBL/GenBank/DDBJ whole genome shotgun (WGS) entry which is preliminary data.</text>
</comment>
<sequence>MSRAADAGRTAMERSRARVLDYARRVRARETILGYWVIIDSPVSTERLARVGYDYVCFDAQHGLLDYKGILSGMQAIDAGGESVGMVRVGANEPFLIGQALDAGAAGIIVPLVNTAEDAARAVSYAKYGPEGIRSYGPMRSQLRIGPDPADANQATVVLAMIETPQGLENVEAIAATPGIDGLYIGPSDLRLAVGGATSTDPEVDDVFEAAVERILAAAEAAGIAAGFHTPSGDVAAKRLGQGFTLATVSSDLVHLEQAASAHLRAARGES</sequence>
<keyword evidence="3 5" id="KW-0456">Lyase</keyword>
<dbReference type="PANTHER" id="PTHR30502:SF0">
    <property type="entry name" value="PHOSPHOENOLPYRUVATE CARBOXYLASE FAMILY PROTEIN"/>
    <property type="match status" value="1"/>
</dbReference>
<dbReference type="RefSeq" id="WP_343991052.1">
    <property type="nucleotide sequence ID" value="NZ_BAAANB010000021.1"/>
</dbReference>
<dbReference type="EMBL" id="BAAANB010000021">
    <property type="protein sequence ID" value="GAA2031210.1"/>
    <property type="molecule type" value="Genomic_DNA"/>
</dbReference>
<keyword evidence="6" id="KW-1185">Reference proteome</keyword>
<organism evidence="5 6">
    <name type="scientific">Terrabacter terrae</name>
    <dbReference type="NCBI Taxonomy" id="318434"/>
    <lineage>
        <taxon>Bacteria</taxon>
        <taxon>Bacillati</taxon>
        <taxon>Actinomycetota</taxon>
        <taxon>Actinomycetes</taxon>
        <taxon>Micrococcales</taxon>
        <taxon>Intrasporangiaceae</taxon>
        <taxon>Terrabacter</taxon>
    </lineage>
</organism>